<evidence type="ECO:0000313" key="3">
    <source>
        <dbReference type="Proteomes" id="UP000287651"/>
    </source>
</evidence>
<feature type="region of interest" description="Disordered" evidence="1">
    <location>
        <begin position="1"/>
        <end position="103"/>
    </location>
</feature>
<feature type="compositionally biased region" description="Basic and acidic residues" evidence="1">
    <location>
        <begin position="1"/>
        <end position="12"/>
    </location>
</feature>
<proteinExistence type="predicted"/>
<feature type="compositionally biased region" description="Polar residues" evidence="1">
    <location>
        <begin position="136"/>
        <end position="145"/>
    </location>
</feature>
<feature type="compositionally biased region" description="Polar residues" evidence="1">
    <location>
        <begin position="26"/>
        <end position="40"/>
    </location>
</feature>
<organism evidence="2 3">
    <name type="scientific">Ensete ventricosum</name>
    <name type="common">Abyssinian banana</name>
    <name type="synonym">Musa ensete</name>
    <dbReference type="NCBI Taxonomy" id="4639"/>
    <lineage>
        <taxon>Eukaryota</taxon>
        <taxon>Viridiplantae</taxon>
        <taxon>Streptophyta</taxon>
        <taxon>Embryophyta</taxon>
        <taxon>Tracheophyta</taxon>
        <taxon>Spermatophyta</taxon>
        <taxon>Magnoliopsida</taxon>
        <taxon>Liliopsida</taxon>
        <taxon>Zingiberales</taxon>
        <taxon>Musaceae</taxon>
        <taxon>Ensete</taxon>
    </lineage>
</organism>
<evidence type="ECO:0000313" key="2">
    <source>
        <dbReference type="EMBL" id="RRT46419.1"/>
    </source>
</evidence>
<gene>
    <name evidence="2" type="ORF">B296_00046419</name>
</gene>
<accession>A0A426Y3T8</accession>
<dbReference type="Proteomes" id="UP000287651">
    <property type="component" value="Unassembled WGS sequence"/>
</dbReference>
<comment type="caution">
    <text evidence="2">The sequence shown here is derived from an EMBL/GenBank/DDBJ whole genome shotgun (WGS) entry which is preliminary data.</text>
</comment>
<sequence>MFKLLPDNEVRRQASQPDSGFVDPQRWTTTARTCPGNFQKSGEVDPRLCPHDPCRSKRGPLPLNPSLGPPPDQTLKPRPSSSGLLHWNGRPQPQGLLKKPPADPCFKSRRVILTRPLGQSVPTSNLGQPRRLQVPASHTDSTSRSVRSDFKSRQVRVNFKSRPAPLTLILGQPAGFKSRSVIPTRPLGQSMSTSSLDQPRRLQVLASLTDFKSRPIILTQPLDQSVQTSNLGQHRRLQVSVDHTDFASRPVRADFKSRPVSPASSPGRLYRLDLSASLCRLQVSASPTDFKSRPVIPTRPLCQSMSTSSLGRSYRLVLLVPIHADFKSRPAPPVSKGGENDRAYFGPSNIDFHITFQKPSRHIGLSSDQGLGKKHCPGPPLEELSHGPHPLPPPTAPFVHPLRAIPSRTYLNPDNDPREDRACCRCVITATSTTVGVGRRVEGSATDQRMPPTYHSRALTHLIQLLPPEVV</sequence>
<dbReference type="AlphaFoldDB" id="A0A426Y3T8"/>
<name>A0A426Y3T8_ENSVE</name>
<reference evidence="2 3" key="1">
    <citation type="journal article" date="2014" name="Agronomy (Basel)">
        <title>A Draft Genome Sequence for Ensete ventricosum, the Drought-Tolerant Tree Against Hunger.</title>
        <authorList>
            <person name="Harrison J."/>
            <person name="Moore K.A."/>
            <person name="Paszkiewicz K."/>
            <person name="Jones T."/>
            <person name="Grant M."/>
            <person name="Ambacheew D."/>
            <person name="Muzemil S."/>
            <person name="Studholme D.J."/>
        </authorList>
    </citation>
    <scope>NUCLEOTIDE SEQUENCE [LARGE SCALE GENOMIC DNA]</scope>
</reference>
<evidence type="ECO:0000256" key="1">
    <source>
        <dbReference type="SAM" id="MobiDB-lite"/>
    </source>
</evidence>
<dbReference type="EMBL" id="AMZH03015215">
    <property type="protein sequence ID" value="RRT46419.1"/>
    <property type="molecule type" value="Genomic_DNA"/>
</dbReference>
<protein>
    <submittedName>
        <fullName evidence="2">Uncharacterized protein</fullName>
    </submittedName>
</protein>
<feature type="compositionally biased region" description="Basic and acidic residues" evidence="1">
    <location>
        <begin position="42"/>
        <end position="55"/>
    </location>
</feature>
<feature type="region of interest" description="Disordered" evidence="1">
    <location>
        <begin position="116"/>
        <end position="149"/>
    </location>
</feature>